<evidence type="ECO:0000313" key="3">
    <source>
        <dbReference type="Proteomes" id="UP000224006"/>
    </source>
</evidence>
<feature type="domain" description="SRS" evidence="1">
    <location>
        <begin position="193"/>
        <end position="324"/>
    </location>
</feature>
<dbReference type="Pfam" id="PF04092">
    <property type="entry name" value="SAG"/>
    <property type="match status" value="2"/>
</dbReference>
<dbReference type="InterPro" id="IPR007226">
    <property type="entry name" value="SRS_dom"/>
</dbReference>
<evidence type="ECO:0000259" key="1">
    <source>
        <dbReference type="Pfam" id="PF04092"/>
    </source>
</evidence>
<dbReference type="Gene3D" id="2.60.40.1320">
    <property type="entry name" value="SRS domain"/>
    <property type="match status" value="2"/>
</dbReference>
<comment type="caution">
    <text evidence="2">The sequence shown here is derived from an EMBL/GenBank/DDBJ whole genome shotgun (WGS) entry which is preliminary data.</text>
</comment>
<dbReference type="InterPro" id="IPR036755">
    <property type="entry name" value="SRS_dom_sf"/>
</dbReference>
<dbReference type="OrthoDB" id="333190at2759"/>
<dbReference type="GeneID" id="40311073"/>
<dbReference type="Proteomes" id="UP000224006">
    <property type="component" value="Chromosome V"/>
</dbReference>
<protein>
    <submittedName>
        <fullName evidence="2">SAG-related sequence</fullName>
    </submittedName>
</protein>
<dbReference type="InterPro" id="IPR028352">
    <property type="entry name" value="Surface_antig_SAG1"/>
</dbReference>
<dbReference type="GO" id="GO:0016020">
    <property type="term" value="C:membrane"/>
    <property type="evidence" value="ECO:0007669"/>
    <property type="project" value="InterPro"/>
</dbReference>
<gene>
    <name evidence="2" type="ORF">BESB_061450</name>
</gene>
<proteinExistence type="predicted"/>
<dbReference type="EMBL" id="NWUJ01000005">
    <property type="protein sequence ID" value="PFH35258.1"/>
    <property type="molecule type" value="Genomic_DNA"/>
</dbReference>
<name>A0A2A9M9V4_BESBE</name>
<evidence type="ECO:0000313" key="2">
    <source>
        <dbReference type="EMBL" id="PFH35258.1"/>
    </source>
</evidence>
<dbReference type="AlphaFoldDB" id="A0A2A9M9V4"/>
<dbReference type="SUPFAM" id="SSF74877">
    <property type="entry name" value="Major surface antigen p30, SAG1"/>
    <property type="match status" value="2"/>
</dbReference>
<dbReference type="KEGG" id="bbes:BESB_061450"/>
<dbReference type="RefSeq" id="XP_029219267.1">
    <property type="nucleotide sequence ID" value="XM_029364559.1"/>
</dbReference>
<keyword evidence="3" id="KW-1185">Reference proteome</keyword>
<organism evidence="2 3">
    <name type="scientific">Besnoitia besnoiti</name>
    <name type="common">Apicomplexan protozoan</name>
    <dbReference type="NCBI Taxonomy" id="94643"/>
    <lineage>
        <taxon>Eukaryota</taxon>
        <taxon>Sar</taxon>
        <taxon>Alveolata</taxon>
        <taxon>Apicomplexa</taxon>
        <taxon>Conoidasida</taxon>
        <taxon>Coccidia</taxon>
        <taxon>Eucoccidiorida</taxon>
        <taxon>Eimeriorina</taxon>
        <taxon>Sarcocystidae</taxon>
        <taxon>Besnoitia</taxon>
    </lineage>
</organism>
<dbReference type="VEuPathDB" id="ToxoDB:BESB_061450"/>
<dbReference type="PRINTS" id="PR01801">
    <property type="entry name" value="SURFCEANTIGN"/>
</dbReference>
<sequence length="350" mass="37304">MLRGATAQRAYEAAIDGLKEIVGFLFEALPWWQQKCLAQESETILTCTVKKTTTECVCVNKSQELTSVETVTLSESMNGISVRCATNSDFVPSDKNKVCTGKAEEASLTACEPPSKKTTGGSAMIADFLSSSPALTPSVEWITSEVAKSLTFPSTNFPATDKAFLIGCRQNNKSYCLVSVNVKARKSVLEDKVLKCAYGTDSNTPVPEVTLDPTSNSLTVDCGEDGTMPLTGELPTVYYCKDSATDACDPVKDVTEILPGFAKEWWTPVNGLETAAKLTVPEGGFPVEPKTVVLGCNPKRAKAKVDAEPESHAEGGLPTCRVKVAFNAQSSSSGVRISLGFALVVLVSLM</sequence>
<feature type="domain" description="SRS" evidence="1">
    <location>
        <begin position="53"/>
        <end position="182"/>
    </location>
</feature>
<accession>A0A2A9M9V4</accession>
<reference evidence="2 3" key="1">
    <citation type="submission" date="2017-09" db="EMBL/GenBank/DDBJ databases">
        <title>Genome sequencing of Besnoitia besnoiti strain Bb-Ger1.</title>
        <authorList>
            <person name="Schares G."/>
            <person name="Venepally P."/>
            <person name="Lorenzi H.A."/>
        </authorList>
    </citation>
    <scope>NUCLEOTIDE SEQUENCE [LARGE SCALE GENOMIC DNA]</scope>
    <source>
        <strain evidence="2 3">Bb-Ger1</strain>
    </source>
</reference>